<proteinExistence type="predicted"/>
<name>A0AAW6TVD6_9BACT</name>
<feature type="compositionally biased region" description="Basic and acidic residues" evidence="1">
    <location>
        <begin position="281"/>
        <end position="302"/>
    </location>
</feature>
<dbReference type="EMBL" id="JASCXX010000004">
    <property type="protein sequence ID" value="MDI6448422.1"/>
    <property type="molecule type" value="Genomic_DNA"/>
</dbReference>
<feature type="region of interest" description="Disordered" evidence="1">
    <location>
        <begin position="196"/>
        <end position="235"/>
    </location>
</feature>
<organism evidence="2 3">
    <name type="scientific">Anaerobaca lacustris</name>
    <dbReference type="NCBI Taxonomy" id="3044600"/>
    <lineage>
        <taxon>Bacteria</taxon>
        <taxon>Pseudomonadati</taxon>
        <taxon>Planctomycetota</taxon>
        <taxon>Phycisphaerae</taxon>
        <taxon>Sedimentisphaerales</taxon>
        <taxon>Anaerobacaceae</taxon>
        <taxon>Anaerobaca</taxon>
    </lineage>
</organism>
<protein>
    <recommendedName>
        <fullName evidence="4">Secreted protein</fullName>
    </recommendedName>
</protein>
<dbReference type="RefSeq" id="WP_349243827.1">
    <property type="nucleotide sequence ID" value="NZ_JASCXX010000004.1"/>
</dbReference>
<gene>
    <name evidence="2" type="ORF">QJ522_05150</name>
</gene>
<comment type="caution">
    <text evidence="2">The sequence shown here is derived from an EMBL/GenBank/DDBJ whole genome shotgun (WGS) entry which is preliminary data.</text>
</comment>
<evidence type="ECO:0000313" key="2">
    <source>
        <dbReference type="EMBL" id="MDI6448422.1"/>
    </source>
</evidence>
<sequence>MVSTLRITSVVVILLAGLVLVLVAGPKSLVPDLLAGFAVRNDPEVERILNEPSVVDEWKAAHGDSPQSGQGAVAPLVREAESFKNILDPPPAPVTAAAKPPATGSRPTRPVAKPVSSSAQFDLVGTTVSADNSFAYIRLPDKTYRWVRKGDEIGHLLIKEIRSGSIVCWDGQADVEMATEPVPATASLLEATGPSVPQAELRPTSVRPAGGRITGQPVARPWAPETSAVQGDGEVSEREQEEMAGFIEQLRELQKNAPATLDPNLAPEDRDAAIKKLMAEYKSSRVSPEEAEKVEDLGRELNESMDPSSADKLSEVRRKLNIPRVIRK</sequence>
<evidence type="ECO:0008006" key="4">
    <source>
        <dbReference type="Google" id="ProtNLM"/>
    </source>
</evidence>
<dbReference type="Proteomes" id="UP001431776">
    <property type="component" value="Unassembled WGS sequence"/>
</dbReference>
<dbReference type="AlphaFoldDB" id="A0AAW6TVD6"/>
<keyword evidence="3" id="KW-1185">Reference proteome</keyword>
<accession>A0AAW6TVD6</accession>
<evidence type="ECO:0000313" key="3">
    <source>
        <dbReference type="Proteomes" id="UP001431776"/>
    </source>
</evidence>
<feature type="region of interest" description="Disordered" evidence="1">
    <location>
        <begin position="85"/>
        <end position="114"/>
    </location>
</feature>
<feature type="region of interest" description="Disordered" evidence="1">
    <location>
        <begin position="281"/>
        <end position="315"/>
    </location>
</feature>
<evidence type="ECO:0000256" key="1">
    <source>
        <dbReference type="SAM" id="MobiDB-lite"/>
    </source>
</evidence>
<reference evidence="2" key="1">
    <citation type="submission" date="2023-05" db="EMBL/GenBank/DDBJ databases">
        <title>Anaerotaeda fermentans gen. nov., sp. nov., a novel anaerobic planctomycete of the new family within the order Sedimentisphaerales isolated from Taman Peninsula, Russia.</title>
        <authorList>
            <person name="Khomyakova M.A."/>
            <person name="Merkel A.Y."/>
            <person name="Slobodkin A.I."/>
        </authorList>
    </citation>
    <scope>NUCLEOTIDE SEQUENCE</scope>
    <source>
        <strain evidence="2">M17dextr</strain>
    </source>
</reference>